<evidence type="ECO:0000256" key="1">
    <source>
        <dbReference type="ARBA" id="ARBA00004123"/>
    </source>
</evidence>
<comment type="subcellular location">
    <subcellularLocation>
        <location evidence="1">Nucleus</location>
    </subcellularLocation>
</comment>
<dbReference type="PANTHER" id="PTHR13581:SF5">
    <property type="entry name" value="MRG_MORF4L-BINDING PROTEIN"/>
    <property type="match status" value="1"/>
</dbReference>
<feature type="compositionally biased region" description="Low complexity" evidence="7">
    <location>
        <begin position="128"/>
        <end position="140"/>
    </location>
</feature>
<evidence type="ECO:0000256" key="7">
    <source>
        <dbReference type="SAM" id="MobiDB-lite"/>
    </source>
</evidence>
<evidence type="ECO:0000313" key="9">
    <source>
        <dbReference type="Proteomes" id="UP000008743"/>
    </source>
</evidence>
<keyword evidence="9" id="KW-1185">Reference proteome</keyword>
<dbReference type="GO" id="GO:0006325">
    <property type="term" value="P:chromatin organization"/>
    <property type="evidence" value="ECO:0007669"/>
    <property type="project" value="UniProtKB-KW"/>
</dbReference>
<dbReference type="EMBL" id="KE346370">
    <property type="protein sequence ID" value="KJE95873.1"/>
    <property type="molecule type" value="Genomic_DNA"/>
</dbReference>
<accession>A0A0D2WUY0</accession>
<evidence type="ECO:0000256" key="2">
    <source>
        <dbReference type="ARBA" id="ARBA00007117"/>
    </source>
</evidence>
<evidence type="ECO:0000256" key="3">
    <source>
        <dbReference type="ARBA" id="ARBA00022853"/>
    </source>
</evidence>
<dbReference type="Proteomes" id="UP000008743">
    <property type="component" value="Unassembled WGS sequence"/>
</dbReference>
<gene>
    <name evidence="8" type="ORF">CAOG_006276</name>
</gene>
<evidence type="ECO:0000256" key="6">
    <source>
        <dbReference type="ARBA" id="ARBA00023242"/>
    </source>
</evidence>
<dbReference type="GO" id="GO:0035267">
    <property type="term" value="C:NuA4 histone acetyltransferase complex"/>
    <property type="evidence" value="ECO:0007669"/>
    <property type="project" value="TreeGrafter"/>
</dbReference>
<proteinExistence type="inferred from homology"/>
<evidence type="ECO:0000313" key="8">
    <source>
        <dbReference type="EMBL" id="KJE95873.1"/>
    </source>
</evidence>
<dbReference type="InParanoid" id="A0A0D2WUY0"/>
<feature type="region of interest" description="Disordered" evidence="7">
    <location>
        <begin position="80"/>
        <end position="105"/>
    </location>
</feature>
<keyword evidence="6" id="KW-0539">Nucleus</keyword>
<comment type="similarity">
    <text evidence="2">Belongs to the EAF7 family.</text>
</comment>
<dbReference type="GO" id="GO:0006357">
    <property type="term" value="P:regulation of transcription by RNA polymerase II"/>
    <property type="evidence" value="ECO:0007669"/>
    <property type="project" value="TreeGrafter"/>
</dbReference>
<dbReference type="PANTHER" id="PTHR13581">
    <property type="entry name" value="MRG-BINDING PROTEIN"/>
    <property type="match status" value="1"/>
</dbReference>
<dbReference type="InterPro" id="IPR012423">
    <property type="entry name" value="Eaf7/MRGBP"/>
</dbReference>
<reference evidence="9" key="1">
    <citation type="submission" date="2011-02" db="EMBL/GenBank/DDBJ databases">
        <title>The Genome Sequence of Capsaspora owczarzaki ATCC 30864.</title>
        <authorList>
            <person name="Russ C."/>
            <person name="Cuomo C."/>
            <person name="Burger G."/>
            <person name="Gray M.W."/>
            <person name="Holland P.W.H."/>
            <person name="King N."/>
            <person name="Lang F.B.F."/>
            <person name="Roger A.J."/>
            <person name="Ruiz-Trillo I."/>
            <person name="Young S.K."/>
            <person name="Zeng Q."/>
            <person name="Gargeya S."/>
            <person name="Alvarado L."/>
            <person name="Berlin A."/>
            <person name="Chapman S.B."/>
            <person name="Chen Z."/>
            <person name="Freedman E."/>
            <person name="Gellesch M."/>
            <person name="Goldberg J."/>
            <person name="Griggs A."/>
            <person name="Gujja S."/>
            <person name="Heilman E."/>
            <person name="Heiman D."/>
            <person name="Howarth C."/>
            <person name="Mehta T."/>
            <person name="Neiman D."/>
            <person name="Pearson M."/>
            <person name="Roberts A."/>
            <person name="Saif S."/>
            <person name="Shea T."/>
            <person name="Shenoy N."/>
            <person name="Sisk P."/>
            <person name="Stolte C."/>
            <person name="Sykes S."/>
            <person name="White J."/>
            <person name="Yandava C."/>
            <person name="Haas B."/>
            <person name="Nusbaum C."/>
            <person name="Birren B."/>
        </authorList>
    </citation>
    <scope>NUCLEOTIDE SEQUENCE</scope>
    <source>
        <strain evidence="9">ATCC 30864</strain>
    </source>
</reference>
<keyword evidence="5" id="KW-0804">Transcription</keyword>
<dbReference type="PhylomeDB" id="A0A0D2WUY0"/>
<dbReference type="GO" id="GO:0005634">
    <property type="term" value="C:nucleus"/>
    <property type="evidence" value="ECO:0007669"/>
    <property type="project" value="UniProtKB-SubCell"/>
</dbReference>
<evidence type="ECO:0000256" key="5">
    <source>
        <dbReference type="ARBA" id="ARBA00023163"/>
    </source>
</evidence>
<evidence type="ECO:0000256" key="4">
    <source>
        <dbReference type="ARBA" id="ARBA00023015"/>
    </source>
</evidence>
<dbReference type="OrthoDB" id="5595141at2759"/>
<dbReference type="AlphaFoldDB" id="A0A0D2WUY0"/>
<keyword evidence="3" id="KW-0156">Chromatin regulator</keyword>
<dbReference type="Pfam" id="PF07904">
    <property type="entry name" value="Eaf7"/>
    <property type="match status" value="1"/>
</dbReference>
<name>A0A0D2WUY0_CAPO3</name>
<feature type="region of interest" description="Disordered" evidence="7">
    <location>
        <begin position="128"/>
        <end position="149"/>
    </location>
</feature>
<organism evidence="8 9">
    <name type="scientific">Capsaspora owczarzaki (strain ATCC 30864)</name>
    <dbReference type="NCBI Taxonomy" id="595528"/>
    <lineage>
        <taxon>Eukaryota</taxon>
        <taxon>Filasterea</taxon>
        <taxon>Capsaspora</taxon>
    </lineage>
</organism>
<sequence length="149" mass="15990">MQVERDWTTEAEVALFEAMCQHKPIGIHRQAHFDAMHAHIERRIGVAASPSRQQMVEHLSSMFDLDRLDVLHAARAQAAEAAEASDVDAPRSRSHTRAHHTEDEEFIHYAAAANAAAAAAANAAAAAAAAATASASASPAHPSKRKREK</sequence>
<protein>
    <submittedName>
        <fullName evidence="8">Uncharacterized protein</fullName>
    </submittedName>
</protein>
<keyword evidence="4" id="KW-0805">Transcription regulation</keyword>